<dbReference type="STRING" id="1890683.A0A427XPB0"/>
<dbReference type="GO" id="GO:0000155">
    <property type="term" value="F:phosphorelay sensor kinase activity"/>
    <property type="evidence" value="ECO:0007669"/>
    <property type="project" value="InterPro"/>
</dbReference>
<feature type="region of interest" description="Disordered" evidence="1">
    <location>
        <begin position="614"/>
        <end position="654"/>
    </location>
</feature>
<dbReference type="InterPro" id="IPR036097">
    <property type="entry name" value="HisK_dim/P_sf"/>
</dbReference>
<dbReference type="Gene3D" id="1.10.287.130">
    <property type="match status" value="1"/>
</dbReference>
<feature type="compositionally biased region" description="Pro residues" evidence="1">
    <location>
        <begin position="19"/>
        <end position="31"/>
    </location>
</feature>
<gene>
    <name evidence="2" type="ORF">EHS25_007142</name>
</gene>
<evidence type="ECO:0000256" key="1">
    <source>
        <dbReference type="SAM" id="MobiDB-lite"/>
    </source>
</evidence>
<feature type="region of interest" description="Disordered" evidence="1">
    <location>
        <begin position="177"/>
        <end position="202"/>
    </location>
</feature>
<dbReference type="InterPro" id="IPR003661">
    <property type="entry name" value="HisK_dim/P_dom"/>
</dbReference>
<dbReference type="CDD" id="cd00082">
    <property type="entry name" value="HisKA"/>
    <property type="match status" value="1"/>
</dbReference>
<dbReference type="OrthoDB" id="21225at2759"/>
<dbReference type="PANTHER" id="PTHR43102">
    <property type="entry name" value="SLR1143 PROTEIN"/>
    <property type="match status" value="1"/>
</dbReference>
<evidence type="ECO:0000313" key="3">
    <source>
        <dbReference type="Proteomes" id="UP000279259"/>
    </source>
</evidence>
<dbReference type="SUPFAM" id="SSF55781">
    <property type="entry name" value="GAF domain-like"/>
    <property type="match status" value="1"/>
</dbReference>
<feature type="region of interest" description="Disordered" evidence="1">
    <location>
        <begin position="69"/>
        <end position="131"/>
    </location>
</feature>
<dbReference type="PANTHER" id="PTHR43102:SF2">
    <property type="entry name" value="GAF DOMAIN-CONTAINING PROTEIN"/>
    <property type="match status" value="1"/>
</dbReference>
<dbReference type="SUPFAM" id="SSF47384">
    <property type="entry name" value="Homodimeric domain of signal transducing histidine kinase"/>
    <property type="match status" value="1"/>
</dbReference>
<evidence type="ECO:0008006" key="4">
    <source>
        <dbReference type="Google" id="ProtNLM"/>
    </source>
</evidence>
<dbReference type="Proteomes" id="UP000279259">
    <property type="component" value="Unassembled WGS sequence"/>
</dbReference>
<comment type="caution">
    <text evidence="2">The sequence shown here is derived from an EMBL/GenBank/DDBJ whole genome shotgun (WGS) entry which is preliminary data.</text>
</comment>
<feature type="compositionally biased region" description="Polar residues" evidence="1">
    <location>
        <begin position="317"/>
        <end position="354"/>
    </location>
</feature>
<proteinExistence type="predicted"/>
<feature type="region of interest" description="Disordered" evidence="1">
    <location>
        <begin position="215"/>
        <end position="360"/>
    </location>
</feature>
<reference evidence="2 3" key="1">
    <citation type="submission" date="2018-11" db="EMBL/GenBank/DDBJ databases">
        <title>Genome sequence of Saitozyma podzolica DSM 27192.</title>
        <authorList>
            <person name="Aliyu H."/>
            <person name="Gorte O."/>
            <person name="Ochsenreither K."/>
        </authorList>
    </citation>
    <scope>NUCLEOTIDE SEQUENCE [LARGE SCALE GENOMIC DNA]</scope>
    <source>
        <strain evidence="2 3">DSM 27192</strain>
    </source>
</reference>
<protein>
    <recommendedName>
        <fullName evidence="4">GAF domain-containing protein</fullName>
    </recommendedName>
</protein>
<dbReference type="EMBL" id="RSCD01000034">
    <property type="protein sequence ID" value="RSH80664.1"/>
    <property type="molecule type" value="Genomic_DNA"/>
</dbReference>
<feature type="compositionally biased region" description="Basic and acidic residues" evidence="1">
    <location>
        <begin position="640"/>
        <end position="654"/>
    </location>
</feature>
<evidence type="ECO:0000313" key="2">
    <source>
        <dbReference type="EMBL" id="RSH80664.1"/>
    </source>
</evidence>
<name>A0A427XPB0_9TREE</name>
<feature type="compositionally biased region" description="Low complexity" evidence="1">
    <location>
        <begin position="180"/>
        <end position="195"/>
    </location>
</feature>
<dbReference type="AlphaFoldDB" id="A0A427XPB0"/>
<organism evidence="2 3">
    <name type="scientific">Saitozyma podzolica</name>
    <dbReference type="NCBI Taxonomy" id="1890683"/>
    <lineage>
        <taxon>Eukaryota</taxon>
        <taxon>Fungi</taxon>
        <taxon>Dikarya</taxon>
        <taxon>Basidiomycota</taxon>
        <taxon>Agaricomycotina</taxon>
        <taxon>Tremellomycetes</taxon>
        <taxon>Tremellales</taxon>
        <taxon>Trimorphomycetaceae</taxon>
        <taxon>Saitozyma</taxon>
    </lineage>
</organism>
<feature type="compositionally biased region" description="Polar residues" evidence="1">
    <location>
        <begin position="32"/>
        <end position="42"/>
    </location>
</feature>
<feature type="compositionally biased region" description="Low complexity" evidence="1">
    <location>
        <begin position="621"/>
        <end position="639"/>
    </location>
</feature>
<dbReference type="InterPro" id="IPR029016">
    <property type="entry name" value="GAF-like_dom_sf"/>
</dbReference>
<accession>A0A427XPB0</accession>
<dbReference type="Gene3D" id="3.30.450.40">
    <property type="match status" value="1"/>
</dbReference>
<feature type="region of interest" description="Disordered" evidence="1">
    <location>
        <begin position="1"/>
        <end position="42"/>
    </location>
</feature>
<feature type="compositionally biased region" description="Basic and acidic residues" evidence="1">
    <location>
        <begin position="283"/>
        <end position="301"/>
    </location>
</feature>
<keyword evidence="3" id="KW-1185">Reference proteome</keyword>
<sequence>MPRGATPQDQVQQRHIAPYPSPRPAPPPPPKTTLSSPLIQSNLHVEPHHLPYISSSIPLHLPAVSRTRVESSTWGRMPSLDGGPDVGEEEKAGDGTGQCGRRGDMGQDSPSGDANHNENRGVQRKYQAQPRGREEWDDFILRYSVGEFNRHNFTPHHDRRTPSPSINELVEHLRPTCIDSRPSSSAGSSASHPRSTILTDPTVVLRPSITTAEATTESVLSDFRPDITKAGPSNQDPAIPNISPKEQPSGEANVDEDKRKMFKLLKPHNEKGDPRITPNHLKQMSEDPPEAHGEAHVEHGGQRRKRVNKEARRGRPQQAQLSSGRGPISQISSDESVHAHNSGTPPGPGSTASYPFSRPSRSPVVSVIPDVLINPVDVLLELGTGTTTSSASHADLTYDHAQERQQISEFYETHGYMPAPRQTPVAMRWRLRVIRQLGLEKPDESLKRALNRFTRLAASIFKTKVALVSVMGKDRQIFLSEIGFGRDSTESEVAFCSHTILGTGEHCLVVPNAAEDWRFRNNPLTAGGKGPVQFYAGAPLRIGEASRVAVIGCICIIDDEPRTMDKAERMLLMDLADCVVRELELLCNKYASIESAKLQRISVDFLRRSLIHRPNERADQSRSSGASLTGTGSTDSSSTGERREGADRHHSDDKMDVYDEACQAIRLGLSAYAVAVMDPSQFHFYPSLQNSSTVASTDWLRSPNPTTEAILTDETDIYAQTRRAKQTCSVADSLAPSRTPQVLFMHSRPRGSKALQSRHQDGLAVLGYSRAHDSFTFNFMSSPAVRKIISDFMAKCQGGYSISGAVWCTGDDRDWDAQSITRLMPSGAETSMARPVFGSGGQVAFAVAACWTDPLYTPHAGAMQFVETIARRLLASVMKEKLHHGERAQLNFATAASHELRTPLRQINGAAALLRNSLHAALSQPRTKMAASEPSACPVMTSPGCDPPPTSTAMSLDDRVEALAQLEIIEAKGLALGQILENIIGTLDIGRFSDS</sequence>